<keyword evidence="4" id="KW-1185">Reference proteome</keyword>
<dbReference type="Proteomes" id="UP000796880">
    <property type="component" value="Unassembled WGS sequence"/>
</dbReference>
<dbReference type="PANTHER" id="PTHR23151:SF75">
    <property type="entry name" value="DIHYDROLIPOYLLYSINE-RESIDUE ACETYLTRANSFERASE COMPONENT 5 OF PYRUVATE DEHYDROGENASE COMPLEX, CHLOROPLASTIC"/>
    <property type="match status" value="1"/>
</dbReference>
<name>A0A8K0MH30_9ROSA</name>
<dbReference type="InterPro" id="IPR045257">
    <property type="entry name" value="E2/Pdx1"/>
</dbReference>
<proteinExistence type="inferred from homology"/>
<dbReference type="Pfam" id="PF02817">
    <property type="entry name" value="E3_binding"/>
    <property type="match status" value="1"/>
</dbReference>
<organism evidence="3 4">
    <name type="scientific">Rhamnella rubrinervis</name>
    <dbReference type="NCBI Taxonomy" id="2594499"/>
    <lineage>
        <taxon>Eukaryota</taxon>
        <taxon>Viridiplantae</taxon>
        <taxon>Streptophyta</taxon>
        <taxon>Embryophyta</taxon>
        <taxon>Tracheophyta</taxon>
        <taxon>Spermatophyta</taxon>
        <taxon>Magnoliopsida</taxon>
        <taxon>eudicotyledons</taxon>
        <taxon>Gunneridae</taxon>
        <taxon>Pentapetalae</taxon>
        <taxon>rosids</taxon>
        <taxon>fabids</taxon>
        <taxon>Rosales</taxon>
        <taxon>Rhamnaceae</taxon>
        <taxon>rhamnoid group</taxon>
        <taxon>Rhamneae</taxon>
        <taxon>Rhamnella</taxon>
    </lineage>
</organism>
<dbReference type="Gene3D" id="4.10.320.10">
    <property type="entry name" value="E3-binding domain"/>
    <property type="match status" value="1"/>
</dbReference>
<dbReference type="Gene3D" id="3.30.559.10">
    <property type="entry name" value="Chloramphenicol acetyltransferase-like domain"/>
    <property type="match status" value="1"/>
</dbReference>
<evidence type="ECO:0000313" key="3">
    <source>
        <dbReference type="EMBL" id="KAF3445460.1"/>
    </source>
</evidence>
<dbReference type="InterPro" id="IPR036625">
    <property type="entry name" value="E3-bd_dom_sf"/>
</dbReference>
<evidence type="ECO:0000256" key="1">
    <source>
        <dbReference type="ARBA" id="ARBA00007317"/>
    </source>
</evidence>
<dbReference type="PROSITE" id="PS51826">
    <property type="entry name" value="PSBD"/>
    <property type="match status" value="1"/>
</dbReference>
<dbReference type="SUPFAM" id="SSF52777">
    <property type="entry name" value="CoA-dependent acyltransferases"/>
    <property type="match status" value="1"/>
</dbReference>
<dbReference type="EMBL" id="VOIH02000005">
    <property type="protein sequence ID" value="KAF3445460.1"/>
    <property type="molecule type" value="Genomic_DNA"/>
</dbReference>
<dbReference type="OrthoDB" id="1532488at2759"/>
<dbReference type="GO" id="GO:0009941">
    <property type="term" value="C:chloroplast envelope"/>
    <property type="evidence" value="ECO:0007669"/>
    <property type="project" value="TreeGrafter"/>
</dbReference>
<protein>
    <recommendedName>
        <fullName evidence="2">Peripheral subunit-binding (PSBD) domain-containing protein</fullName>
    </recommendedName>
</protein>
<evidence type="ECO:0000259" key="2">
    <source>
        <dbReference type="PROSITE" id="PS51826"/>
    </source>
</evidence>
<dbReference type="GO" id="GO:0006086">
    <property type="term" value="P:pyruvate decarboxylation to acetyl-CoA"/>
    <property type="evidence" value="ECO:0007669"/>
    <property type="project" value="InterPro"/>
</dbReference>
<dbReference type="InterPro" id="IPR004167">
    <property type="entry name" value="PSBD"/>
</dbReference>
<dbReference type="AlphaFoldDB" id="A0A8K0MH30"/>
<dbReference type="GO" id="GO:0004742">
    <property type="term" value="F:dihydrolipoyllysine-residue acetyltransferase activity"/>
    <property type="evidence" value="ECO:0007669"/>
    <property type="project" value="TreeGrafter"/>
</dbReference>
<dbReference type="PANTHER" id="PTHR23151">
    <property type="entry name" value="DIHYDROLIPOAMIDE ACETYL/SUCCINYL-TRANSFERASE-RELATED"/>
    <property type="match status" value="1"/>
</dbReference>
<reference evidence="3" key="1">
    <citation type="submission" date="2020-03" db="EMBL/GenBank/DDBJ databases">
        <title>A high-quality chromosome-level genome assembly of a woody plant with both climbing and erect habits, Rhamnella rubrinervis.</title>
        <authorList>
            <person name="Lu Z."/>
            <person name="Yang Y."/>
            <person name="Zhu X."/>
            <person name="Sun Y."/>
        </authorList>
    </citation>
    <scope>NUCLEOTIDE SEQUENCE</scope>
    <source>
        <strain evidence="3">BYM</strain>
        <tissue evidence="3">Leaf</tissue>
    </source>
</reference>
<dbReference type="SUPFAM" id="SSF47005">
    <property type="entry name" value="Peripheral subunit-binding domain of 2-oxo acid dehydrogenase complex"/>
    <property type="match status" value="1"/>
</dbReference>
<dbReference type="GO" id="GO:0009534">
    <property type="term" value="C:chloroplast thylakoid"/>
    <property type="evidence" value="ECO:0007669"/>
    <property type="project" value="TreeGrafter"/>
</dbReference>
<comment type="similarity">
    <text evidence="1">Belongs to the 2-oxoacid dehydrogenase family.</text>
</comment>
<accession>A0A8K0MH30</accession>
<gene>
    <name evidence="3" type="ORF">FNV43_RR10636</name>
</gene>
<dbReference type="GO" id="GO:0045254">
    <property type="term" value="C:pyruvate dehydrogenase complex"/>
    <property type="evidence" value="ECO:0007669"/>
    <property type="project" value="InterPro"/>
</dbReference>
<sequence>MKSPPVAVASMHLASVKGKRIVASPYAKKLAKELKVDLGRVVGSGPLGRIVAKDVEAALSNVVEAAATVMLSAATGGARQQLRGLSWGRWFLYPQCRVLKCKELVDMARAKQLHPHEYNTEHVEAVAYLIILPLAWELDFGRWDLSWKIKVNVTADHRVIYCADLAAFLKTLASIIKDPKDLTSNRNPLDSFSFSTFKFKS</sequence>
<comment type="caution">
    <text evidence="3">The sequence shown here is derived from an EMBL/GenBank/DDBJ whole genome shotgun (WGS) entry which is preliminary data.</text>
</comment>
<feature type="domain" description="Peripheral subunit-binding (PSBD)" evidence="2">
    <location>
        <begin position="22"/>
        <end position="59"/>
    </location>
</feature>
<dbReference type="InterPro" id="IPR023213">
    <property type="entry name" value="CAT-like_dom_sf"/>
</dbReference>
<evidence type="ECO:0000313" key="4">
    <source>
        <dbReference type="Proteomes" id="UP000796880"/>
    </source>
</evidence>